<dbReference type="GO" id="GO:0008757">
    <property type="term" value="F:S-adenosylmethionine-dependent methyltransferase activity"/>
    <property type="evidence" value="ECO:0007669"/>
    <property type="project" value="UniProtKB-ARBA"/>
</dbReference>
<keyword evidence="3" id="KW-0677">Repeat</keyword>
<dbReference type="Proteomes" id="UP001168990">
    <property type="component" value="Unassembled WGS sequence"/>
</dbReference>
<reference evidence="11" key="2">
    <citation type="submission" date="2023-03" db="EMBL/GenBank/DDBJ databases">
        <authorList>
            <person name="Inwood S.N."/>
            <person name="Skelly J.G."/>
            <person name="Guhlin J."/>
            <person name="Harrop T.W.R."/>
            <person name="Goldson S.G."/>
            <person name="Dearden P.K."/>
        </authorList>
    </citation>
    <scope>NUCLEOTIDE SEQUENCE</scope>
    <source>
        <strain evidence="11">Irish</strain>
        <tissue evidence="11">Whole body</tissue>
    </source>
</reference>
<dbReference type="EMBL" id="JAQQBS010000003">
    <property type="protein sequence ID" value="KAK0171376.1"/>
    <property type="molecule type" value="Genomic_DNA"/>
</dbReference>
<feature type="domain" description="C2H2-type" evidence="9">
    <location>
        <begin position="734"/>
        <end position="761"/>
    </location>
</feature>
<feature type="domain" description="C2H2-type" evidence="9">
    <location>
        <begin position="493"/>
        <end position="520"/>
    </location>
</feature>
<dbReference type="Gene3D" id="2.170.270.10">
    <property type="entry name" value="SET domain"/>
    <property type="match status" value="1"/>
</dbReference>
<dbReference type="PANTHER" id="PTHR24381:SF393">
    <property type="entry name" value="CHROMATIN-LINKED ADAPTOR FOR MSL PROTEINS, ISOFORM B"/>
    <property type="match status" value="1"/>
</dbReference>
<feature type="domain" description="C2H2-type" evidence="9">
    <location>
        <begin position="820"/>
        <end position="847"/>
    </location>
</feature>
<comment type="subcellular location">
    <subcellularLocation>
        <location evidence="1">Nucleus</location>
    </subcellularLocation>
</comment>
<evidence type="ECO:0008006" key="13">
    <source>
        <dbReference type="Google" id="ProtNLM"/>
    </source>
</evidence>
<proteinExistence type="predicted"/>
<evidence type="ECO:0000313" key="11">
    <source>
        <dbReference type="EMBL" id="KAK0171376.1"/>
    </source>
</evidence>
<dbReference type="SMART" id="SM00355">
    <property type="entry name" value="ZnF_C2H2"/>
    <property type="match status" value="14"/>
</dbReference>
<keyword evidence="4 7" id="KW-0863">Zinc-finger</keyword>
<feature type="domain" description="C2H2-type" evidence="9">
    <location>
        <begin position="792"/>
        <end position="820"/>
    </location>
</feature>
<feature type="region of interest" description="Disordered" evidence="8">
    <location>
        <begin position="1036"/>
        <end position="1058"/>
    </location>
</feature>
<feature type="domain" description="C2H2-type" evidence="9">
    <location>
        <begin position="559"/>
        <end position="586"/>
    </location>
</feature>
<dbReference type="GO" id="GO:0000977">
    <property type="term" value="F:RNA polymerase II transcription regulatory region sequence-specific DNA binding"/>
    <property type="evidence" value="ECO:0007669"/>
    <property type="project" value="TreeGrafter"/>
</dbReference>
<dbReference type="GO" id="GO:0008270">
    <property type="term" value="F:zinc ion binding"/>
    <property type="evidence" value="ECO:0007669"/>
    <property type="project" value="UniProtKB-KW"/>
</dbReference>
<protein>
    <recommendedName>
        <fullName evidence="13">PR domain zinc finger protein 10</fullName>
    </recommendedName>
</protein>
<evidence type="ECO:0000256" key="4">
    <source>
        <dbReference type="ARBA" id="ARBA00022771"/>
    </source>
</evidence>
<feature type="domain" description="C2H2-type" evidence="9">
    <location>
        <begin position="1010"/>
        <end position="1038"/>
    </location>
</feature>
<keyword evidence="12" id="KW-1185">Reference proteome</keyword>
<dbReference type="Pfam" id="PF00096">
    <property type="entry name" value="zf-C2H2"/>
    <property type="match status" value="2"/>
</dbReference>
<keyword evidence="6" id="KW-0539">Nucleus</keyword>
<dbReference type="InterPro" id="IPR036236">
    <property type="entry name" value="Znf_C2H2_sf"/>
</dbReference>
<dbReference type="AlphaFoldDB" id="A0AA39FL01"/>
<dbReference type="PROSITE" id="PS50157">
    <property type="entry name" value="ZINC_FINGER_C2H2_2"/>
    <property type="match status" value="12"/>
</dbReference>
<evidence type="ECO:0000313" key="12">
    <source>
        <dbReference type="Proteomes" id="UP001168990"/>
    </source>
</evidence>
<feature type="domain" description="C2H2-type" evidence="9">
    <location>
        <begin position="763"/>
        <end position="790"/>
    </location>
</feature>
<evidence type="ECO:0000256" key="3">
    <source>
        <dbReference type="ARBA" id="ARBA00022737"/>
    </source>
</evidence>
<dbReference type="PROSITE" id="PS00028">
    <property type="entry name" value="ZINC_FINGER_C2H2_1"/>
    <property type="match status" value="13"/>
</dbReference>
<dbReference type="PANTHER" id="PTHR24381">
    <property type="entry name" value="ZINC FINGER PROTEIN"/>
    <property type="match status" value="1"/>
</dbReference>
<evidence type="ECO:0000256" key="6">
    <source>
        <dbReference type="ARBA" id="ARBA00023242"/>
    </source>
</evidence>
<gene>
    <name evidence="11" type="ORF">PV328_009116</name>
</gene>
<dbReference type="InterPro" id="IPR013087">
    <property type="entry name" value="Znf_C2H2_type"/>
</dbReference>
<reference evidence="11" key="1">
    <citation type="journal article" date="2023" name="bioRxiv">
        <title>Scaffold-level genome assemblies of two parasitoid biocontrol wasps reveal the parthenogenesis mechanism and an associated novel virus.</title>
        <authorList>
            <person name="Inwood S."/>
            <person name="Skelly J."/>
            <person name="Guhlin J."/>
            <person name="Harrop T."/>
            <person name="Goldson S."/>
            <person name="Dearden P."/>
        </authorList>
    </citation>
    <scope>NUCLEOTIDE SEQUENCE</scope>
    <source>
        <strain evidence="11">Irish</strain>
        <tissue evidence="11">Whole body</tissue>
    </source>
</reference>
<dbReference type="GO" id="GO:0005634">
    <property type="term" value="C:nucleus"/>
    <property type="evidence" value="ECO:0007669"/>
    <property type="project" value="UniProtKB-SubCell"/>
</dbReference>
<feature type="domain" description="C2H2-type" evidence="9">
    <location>
        <begin position="589"/>
        <end position="617"/>
    </location>
</feature>
<feature type="domain" description="C2H2-type" evidence="9">
    <location>
        <begin position="906"/>
        <end position="934"/>
    </location>
</feature>
<evidence type="ECO:0000256" key="1">
    <source>
        <dbReference type="ARBA" id="ARBA00004123"/>
    </source>
</evidence>
<evidence type="ECO:0000259" key="10">
    <source>
        <dbReference type="PROSITE" id="PS50280"/>
    </source>
</evidence>
<evidence type="ECO:0000256" key="8">
    <source>
        <dbReference type="SAM" id="MobiDB-lite"/>
    </source>
</evidence>
<feature type="domain" description="C2H2-type" evidence="9">
    <location>
        <begin position="629"/>
        <end position="656"/>
    </location>
</feature>
<feature type="domain" description="C2H2-type" evidence="9">
    <location>
        <begin position="848"/>
        <end position="876"/>
    </location>
</feature>
<feature type="domain" description="C2H2-type" evidence="9">
    <location>
        <begin position="704"/>
        <end position="731"/>
    </location>
</feature>
<dbReference type="GO" id="GO:0000981">
    <property type="term" value="F:DNA-binding transcription factor activity, RNA polymerase II-specific"/>
    <property type="evidence" value="ECO:0007669"/>
    <property type="project" value="TreeGrafter"/>
</dbReference>
<sequence length="1111" mass="127655">MDSRGPQEARAPGDSLDSIFMGHNANLSSKNNNRLFFLTVEYVEDHQSRDYTKMFLPYEQVSFSSRAASPLSDFEHRVSPLDPNMSSTARYSPTPVQLPSVPFQNSVVVLQGPPSPLITPSNDTNIRTNINFISAPSNSVPITRQTDNVTDFVNNTNDEGLVTSVGGELILMQGTNTELVGSNAPLMLASIPGTEFSLTRDFLVMNDEQLNMMGSLTNQNSEIIEEQVDEVDMDNQTLRQSDDKDEVLEEICQEITTDKTFVEDEILKNFNKSIENDDIVESLISEKSDVRRPKRKINDKTFGCEECDMVCSKVGECMCHKVCTIADQPVPSRAIATLPGSYLTLNKLTIANEITAGKMIYGIYAKRNIRRRTQFGPIEGILCSYNGESFDNALPLIYETIDKQLLKVDVSNENTSNWMRFVRPATNYNEQNLIICQQNDGIFFLTIRDIVPEEELKAGPSSEYAKSRNLKILQADSDAKDKNTTINNDECTWLCHECDQRFPTCQIFKKHLNVHDNQNLSAGNTNTNNNNNNNNNKRRKLSVTADKLMKVVGGQTLLYTCPHCPKVFPRSYSLKRHMLMHSGTKAPRYECTTCGENFLHPYNRNRHIKIFHSEEMREKENTLHNINEWKCLTCSLTFEKSSLLSIHALVHSKDVNVINKHDESLECPQCGTEFKRHDLINHVAKHGIMKLPKTTKISAVVSSHKCTMCYKRFATKVRLQQHYLVHGAEDKKPLPCNVCFKRFMNNSALSCHLKTHRQDKQIFECPMCRELFNQVLMLKSHIETHKNADETFTCPHCPRIFSKYSVIRKHIRAYHCERKHKCQFCVKCFPTIDKLRMHLLRHSDYREFHCANCEKRFKRKDKLKEHMTRMHNAQKAKREQKSRENNNQAKKFIPKVNPTDYNRFVYKCHRCLVGFKRRGMLVNHLAKRHPDVSPDSVPELNMPILRQTRDYYCQYCVKVYKSSSKRKAHIMKNHPGAALPPSNRQKETDVPGLPNPTFSQTVGSITTRPQSCQWCHKQYASKAKLLQHQRKKHSTLMEPADQIPRPRNRLTQNQSSPLNSNNNFILSEYITYDIDSNVMKPKIIKASNDVDFISHGLEIVGQQFVRIRDIR</sequence>
<dbReference type="InterPro" id="IPR001214">
    <property type="entry name" value="SET_dom"/>
</dbReference>
<accession>A0AA39FL01</accession>
<keyword evidence="2" id="KW-0479">Metal-binding</keyword>
<dbReference type="Gene3D" id="3.30.160.60">
    <property type="entry name" value="Classic Zinc Finger"/>
    <property type="match status" value="6"/>
</dbReference>
<dbReference type="FunFam" id="3.30.160.60:FF:000100">
    <property type="entry name" value="Zinc finger 45-like"/>
    <property type="match status" value="1"/>
</dbReference>
<dbReference type="SUPFAM" id="SSF57667">
    <property type="entry name" value="beta-beta-alpha zinc fingers"/>
    <property type="match status" value="5"/>
</dbReference>
<comment type="caution">
    <text evidence="11">The sequence shown here is derived from an EMBL/GenBank/DDBJ whole genome shotgun (WGS) entry which is preliminary data.</text>
</comment>
<organism evidence="11 12">
    <name type="scientific">Microctonus aethiopoides</name>
    <dbReference type="NCBI Taxonomy" id="144406"/>
    <lineage>
        <taxon>Eukaryota</taxon>
        <taxon>Metazoa</taxon>
        <taxon>Ecdysozoa</taxon>
        <taxon>Arthropoda</taxon>
        <taxon>Hexapoda</taxon>
        <taxon>Insecta</taxon>
        <taxon>Pterygota</taxon>
        <taxon>Neoptera</taxon>
        <taxon>Endopterygota</taxon>
        <taxon>Hymenoptera</taxon>
        <taxon>Apocrita</taxon>
        <taxon>Ichneumonoidea</taxon>
        <taxon>Braconidae</taxon>
        <taxon>Euphorinae</taxon>
        <taxon>Microctonus</taxon>
    </lineage>
</organism>
<name>A0AA39FL01_9HYME</name>
<evidence type="ECO:0000256" key="7">
    <source>
        <dbReference type="PROSITE-ProRule" id="PRU00042"/>
    </source>
</evidence>
<dbReference type="GO" id="GO:0008276">
    <property type="term" value="F:protein methyltransferase activity"/>
    <property type="evidence" value="ECO:0007669"/>
    <property type="project" value="UniProtKB-ARBA"/>
</dbReference>
<dbReference type="GO" id="GO:0008170">
    <property type="term" value="F:N-methyltransferase activity"/>
    <property type="evidence" value="ECO:0007669"/>
    <property type="project" value="UniProtKB-ARBA"/>
</dbReference>
<dbReference type="InterPro" id="IPR046341">
    <property type="entry name" value="SET_dom_sf"/>
</dbReference>
<feature type="domain" description="SET" evidence="10">
    <location>
        <begin position="346"/>
        <end position="461"/>
    </location>
</feature>
<dbReference type="Pfam" id="PF21549">
    <property type="entry name" value="PRDM2_PR"/>
    <property type="match status" value="1"/>
</dbReference>
<keyword evidence="5" id="KW-0862">Zinc</keyword>
<evidence type="ECO:0000259" key="9">
    <source>
        <dbReference type="PROSITE" id="PS50157"/>
    </source>
</evidence>
<evidence type="ECO:0000256" key="5">
    <source>
        <dbReference type="ARBA" id="ARBA00022833"/>
    </source>
</evidence>
<evidence type="ECO:0000256" key="2">
    <source>
        <dbReference type="ARBA" id="ARBA00022723"/>
    </source>
</evidence>
<dbReference type="PROSITE" id="PS50280">
    <property type="entry name" value="SET"/>
    <property type="match status" value="1"/>
</dbReference>